<accession>A0A4R6FIL2</accession>
<proteinExistence type="predicted"/>
<keyword evidence="2" id="KW-1185">Reference proteome</keyword>
<protein>
    <submittedName>
        <fullName evidence="1">Uncharacterized protein</fullName>
    </submittedName>
</protein>
<gene>
    <name evidence="1" type="ORF">EV664_10960</name>
</gene>
<evidence type="ECO:0000313" key="1">
    <source>
        <dbReference type="EMBL" id="TDN80670.1"/>
    </source>
</evidence>
<dbReference type="AlphaFoldDB" id="A0A4R6FIL2"/>
<sequence>MNDTLPPLARELGFERGMRCWFRDLPDDVRKALNPEAAGMEELAAPSAGIEGALIFVDSRETLNTELGAFHELLDSNGFVWVAYGEELSESNVLDAASPCDMVHAGSVTLAGRRAIKLAHRPGH</sequence>
<comment type="caution">
    <text evidence="1">The sequence shown here is derived from an EMBL/GenBank/DDBJ whole genome shotgun (WGS) entry which is preliminary data.</text>
</comment>
<reference evidence="1 2" key="1">
    <citation type="submission" date="2019-03" db="EMBL/GenBank/DDBJ databases">
        <title>Genomic Encyclopedia of Type Strains, Phase IV (KMG-IV): sequencing the most valuable type-strain genomes for metagenomic binning, comparative biology and taxonomic classification.</title>
        <authorList>
            <person name="Goeker M."/>
        </authorList>
    </citation>
    <scope>NUCLEOTIDE SEQUENCE [LARGE SCALE GENOMIC DNA]</scope>
    <source>
        <strain evidence="1 2">DSM 25059</strain>
    </source>
</reference>
<name>A0A4R6FIL2_9SPHN</name>
<dbReference type="OrthoDB" id="9800461at2"/>
<dbReference type="EMBL" id="SNWD01000009">
    <property type="protein sequence ID" value="TDN80670.1"/>
    <property type="molecule type" value="Genomic_DNA"/>
</dbReference>
<evidence type="ECO:0000313" key="2">
    <source>
        <dbReference type="Proteomes" id="UP000295493"/>
    </source>
</evidence>
<dbReference type="RefSeq" id="WP_133496143.1">
    <property type="nucleotide sequence ID" value="NZ_BMLU01000009.1"/>
</dbReference>
<dbReference type="Proteomes" id="UP000295493">
    <property type="component" value="Unassembled WGS sequence"/>
</dbReference>
<organism evidence="1 2">
    <name type="scientific">Stakelama pacifica</name>
    <dbReference type="NCBI Taxonomy" id="517720"/>
    <lineage>
        <taxon>Bacteria</taxon>
        <taxon>Pseudomonadati</taxon>
        <taxon>Pseudomonadota</taxon>
        <taxon>Alphaproteobacteria</taxon>
        <taxon>Sphingomonadales</taxon>
        <taxon>Sphingomonadaceae</taxon>
        <taxon>Stakelama</taxon>
    </lineage>
</organism>